<protein>
    <submittedName>
        <fullName evidence="11">ABC transporter ATP-binding protein/permease</fullName>
    </submittedName>
</protein>
<dbReference type="PROSITE" id="PS50929">
    <property type="entry name" value="ABC_TM1F"/>
    <property type="match status" value="1"/>
</dbReference>
<dbReference type="InterPro" id="IPR003593">
    <property type="entry name" value="AAA+_ATPase"/>
</dbReference>
<dbReference type="EMBL" id="JAHCDA010000001">
    <property type="protein sequence ID" value="MBS7810378.1"/>
    <property type="molecule type" value="Genomic_DNA"/>
</dbReference>
<name>A0ABS5QCQ5_9PROT</name>
<dbReference type="PANTHER" id="PTHR11384:SF59">
    <property type="entry name" value="LYSOSOMAL COBALAMIN TRANSPORTER ABCD4"/>
    <property type="match status" value="1"/>
</dbReference>
<gene>
    <name evidence="11" type="ORF">KHU32_05470</name>
</gene>
<evidence type="ECO:0000256" key="7">
    <source>
        <dbReference type="ARBA" id="ARBA00023136"/>
    </source>
</evidence>
<dbReference type="Gene3D" id="1.20.1560.10">
    <property type="entry name" value="ABC transporter type 1, transmembrane domain"/>
    <property type="match status" value="1"/>
</dbReference>
<feature type="domain" description="ABC transporter" evidence="9">
    <location>
        <begin position="383"/>
        <end position="604"/>
    </location>
</feature>
<comment type="subcellular location">
    <subcellularLocation>
        <location evidence="1">Cell membrane</location>
        <topology evidence="1">Multi-pass membrane protein</topology>
    </subcellularLocation>
</comment>
<evidence type="ECO:0000256" key="2">
    <source>
        <dbReference type="ARBA" id="ARBA00022448"/>
    </source>
</evidence>
<keyword evidence="4" id="KW-0547">Nucleotide-binding</keyword>
<sequence>MSNKTADDARLLHEDQAEHSIRAFGQLTKVWLRSPDRGNARWLLFFLLALTVAQVLIQIRLNLWNRDFFNALETRDGTAFRHQIMVFLIYAALSMGVAVYQLYVKQLTQLRWREWLTRHLTEAWLREGRHYQLEMAGSTDNPDQRISEDVRISTDLALDFGVGIINSLMMLAAFIGILWTVSGSLQFAMAGHDFDIPGYMVWAALLYALLGTFLTWLVGRPMVRLNVERTAAEADFRFGLNRARESGEGIALIRGEADERRGLASLFKQVKGTWRGLMRSQRNLMWLTSAYGTLAMIFPTIVASPAYFAGAITLGGLMQIGAAFGQVQGALNWFVDNFGLIAQWRSAVQRVITFRDVIEELDTLIDDPNQPTIEVHETQDEKLVLNNLEVAFSNGTTVIADASAEIQAGERVLIKGESGTGKSTLFRAIGGLWPWGAGEIRTPPRKDMMFMPQRPYLPLGSLRTAVAYPAGVDAFDDAAMVEALKKVGLERLGKQLDEEERWDRVLSLGEQQRLAFARLLLHQPRWIFMDEATAALDEANQDAMMKLVLDELPEAALISIGHRPGLAAFHTRSLDLLRAEGGAKLSRPTKRIAKRQWPRAMAHAAKEARAQRRAFRRAKPAQ</sequence>
<dbReference type="SUPFAM" id="SSF52540">
    <property type="entry name" value="P-loop containing nucleoside triphosphate hydrolases"/>
    <property type="match status" value="1"/>
</dbReference>
<dbReference type="Pfam" id="PF00005">
    <property type="entry name" value="ABC_tran"/>
    <property type="match status" value="1"/>
</dbReference>
<dbReference type="InterPro" id="IPR050835">
    <property type="entry name" value="ABC_transporter_sub-D"/>
</dbReference>
<reference evidence="11 12" key="1">
    <citation type="submission" date="2021-05" db="EMBL/GenBank/DDBJ databases">
        <title>Roseococcus sp. XZZS9, whole genome shotgun sequencing project.</title>
        <authorList>
            <person name="Zhao G."/>
            <person name="Shen L."/>
        </authorList>
    </citation>
    <scope>NUCLEOTIDE SEQUENCE [LARGE SCALE GENOMIC DNA]</scope>
    <source>
        <strain evidence="11 12">XZZS9</strain>
    </source>
</reference>
<evidence type="ECO:0000259" key="9">
    <source>
        <dbReference type="PROSITE" id="PS50893"/>
    </source>
</evidence>
<keyword evidence="2" id="KW-0813">Transport</keyword>
<evidence type="ECO:0000256" key="5">
    <source>
        <dbReference type="ARBA" id="ARBA00022840"/>
    </source>
</evidence>
<dbReference type="InterPro" id="IPR027417">
    <property type="entry name" value="P-loop_NTPase"/>
</dbReference>
<dbReference type="InterPro" id="IPR036640">
    <property type="entry name" value="ABC1_TM_sf"/>
</dbReference>
<dbReference type="InterPro" id="IPR025662">
    <property type="entry name" value="Sigma_54_int_dom_ATP-bd_1"/>
</dbReference>
<accession>A0ABS5QCQ5</accession>
<proteinExistence type="predicted"/>
<dbReference type="SUPFAM" id="SSF90123">
    <property type="entry name" value="ABC transporter transmembrane region"/>
    <property type="match status" value="1"/>
</dbReference>
<evidence type="ECO:0000256" key="3">
    <source>
        <dbReference type="ARBA" id="ARBA00022692"/>
    </source>
</evidence>
<feature type="transmembrane region" description="Helical" evidence="8">
    <location>
        <begin position="42"/>
        <end position="64"/>
    </location>
</feature>
<dbReference type="RefSeq" id="WP_213668999.1">
    <property type="nucleotide sequence ID" value="NZ_JAHCDA010000001.1"/>
</dbReference>
<keyword evidence="3 8" id="KW-0812">Transmembrane</keyword>
<comment type="caution">
    <text evidence="11">The sequence shown here is derived from an EMBL/GenBank/DDBJ whole genome shotgun (WGS) entry which is preliminary data.</text>
</comment>
<dbReference type="PANTHER" id="PTHR11384">
    <property type="entry name" value="ATP-BINDING CASSETTE, SUB-FAMILY D MEMBER"/>
    <property type="match status" value="1"/>
</dbReference>
<dbReference type="SMART" id="SM00382">
    <property type="entry name" value="AAA"/>
    <property type="match status" value="1"/>
</dbReference>
<keyword evidence="6 8" id="KW-1133">Transmembrane helix</keyword>
<evidence type="ECO:0000313" key="11">
    <source>
        <dbReference type="EMBL" id="MBS7810378.1"/>
    </source>
</evidence>
<keyword evidence="7 8" id="KW-0472">Membrane</keyword>
<dbReference type="Proteomes" id="UP000766336">
    <property type="component" value="Unassembled WGS sequence"/>
</dbReference>
<dbReference type="Pfam" id="PF06472">
    <property type="entry name" value="ABC_membrane_2"/>
    <property type="match status" value="1"/>
</dbReference>
<dbReference type="InterPro" id="IPR003439">
    <property type="entry name" value="ABC_transporter-like_ATP-bd"/>
</dbReference>
<feature type="transmembrane region" description="Helical" evidence="8">
    <location>
        <begin position="284"/>
        <end position="308"/>
    </location>
</feature>
<organism evidence="11 12">
    <name type="scientific">Roseococcus pinisoli</name>
    <dbReference type="NCBI Taxonomy" id="2835040"/>
    <lineage>
        <taxon>Bacteria</taxon>
        <taxon>Pseudomonadati</taxon>
        <taxon>Pseudomonadota</taxon>
        <taxon>Alphaproteobacteria</taxon>
        <taxon>Acetobacterales</taxon>
        <taxon>Roseomonadaceae</taxon>
        <taxon>Roseococcus</taxon>
    </lineage>
</organism>
<evidence type="ECO:0000313" key="12">
    <source>
        <dbReference type="Proteomes" id="UP000766336"/>
    </source>
</evidence>
<evidence type="ECO:0000259" key="10">
    <source>
        <dbReference type="PROSITE" id="PS50929"/>
    </source>
</evidence>
<dbReference type="CDD" id="cd03223">
    <property type="entry name" value="ABCD_peroxisomal_ALDP"/>
    <property type="match status" value="1"/>
</dbReference>
<dbReference type="Gene3D" id="3.40.50.300">
    <property type="entry name" value="P-loop containing nucleotide triphosphate hydrolases"/>
    <property type="match status" value="1"/>
</dbReference>
<feature type="transmembrane region" description="Helical" evidence="8">
    <location>
        <begin position="156"/>
        <end position="179"/>
    </location>
</feature>
<evidence type="ECO:0000256" key="1">
    <source>
        <dbReference type="ARBA" id="ARBA00004651"/>
    </source>
</evidence>
<evidence type="ECO:0000256" key="4">
    <source>
        <dbReference type="ARBA" id="ARBA00022741"/>
    </source>
</evidence>
<keyword evidence="5 11" id="KW-0067">ATP-binding</keyword>
<feature type="transmembrane region" description="Helical" evidence="8">
    <location>
        <begin position="199"/>
        <end position="219"/>
    </location>
</feature>
<feature type="domain" description="ABC transmembrane type-1" evidence="10">
    <location>
        <begin position="45"/>
        <end position="343"/>
    </location>
</feature>
<evidence type="ECO:0000256" key="8">
    <source>
        <dbReference type="SAM" id="Phobius"/>
    </source>
</evidence>
<dbReference type="InterPro" id="IPR011527">
    <property type="entry name" value="ABC1_TM_dom"/>
</dbReference>
<dbReference type="PROSITE" id="PS00211">
    <property type="entry name" value="ABC_TRANSPORTER_1"/>
    <property type="match status" value="1"/>
</dbReference>
<evidence type="ECO:0000256" key="6">
    <source>
        <dbReference type="ARBA" id="ARBA00022989"/>
    </source>
</evidence>
<feature type="transmembrane region" description="Helical" evidence="8">
    <location>
        <begin position="84"/>
        <end position="103"/>
    </location>
</feature>
<dbReference type="PROSITE" id="PS50893">
    <property type="entry name" value="ABC_TRANSPORTER_2"/>
    <property type="match status" value="1"/>
</dbReference>
<dbReference type="InterPro" id="IPR017871">
    <property type="entry name" value="ABC_transporter-like_CS"/>
</dbReference>
<dbReference type="PROSITE" id="PS00675">
    <property type="entry name" value="SIGMA54_INTERACT_1"/>
    <property type="match status" value="1"/>
</dbReference>
<keyword evidence="12" id="KW-1185">Reference proteome</keyword>
<dbReference type="GO" id="GO:0005524">
    <property type="term" value="F:ATP binding"/>
    <property type="evidence" value="ECO:0007669"/>
    <property type="project" value="UniProtKB-KW"/>
</dbReference>